<dbReference type="InterPro" id="IPR005790">
    <property type="entry name" value="DNA_polIII_delta"/>
</dbReference>
<dbReference type="GO" id="GO:0003887">
    <property type="term" value="F:DNA-directed DNA polymerase activity"/>
    <property type="evidence" value="ECO:0007669"/>
    <property type="project" value="UniProtKB-KW"/>
</dbReference>
<evidence type="ECO:0000256" key="3">
    <source>
        <dbReference type="ARBA" id="ARBA00022695"/>
    </source>
</evidence>
<proteinExistence type="inferred from homology"/>
<evidence type="ECO:0000259" key="8">
    <source>
        <dbReference type="Pfam" id="PF21694"/>
    </source>
</evidence>
<dbReference type="GO" id="GO:0009360">
    <property type="term" value="C:DNA polymerase III complex"/>
    <property type="evidence" value="ECO:0007669"/>
    <property type="project" value="TreeGrafter"/>
</dbReference>
<dbReference type="NCBIfam" id="TIGR01128">
    <property type="entry name" value="holA"/>
    <property type="match status" value="1"/>
</dbReference>
<dbReference type="EC" id="2.7.7.7" evidence="1"/>
<accession>A0A2M8KWI3</accession>
<dbReference type="InterPro" id="IPR008921">
    <property type="entry name" value="DNA_pol3_clamp-load_cplx_C"/>
</dbReference>
<dbReference type="GO" id="GO:0006261">
    <property type="term" value="P:DNA-templated DNA replication"/>
    <property type="evidence" value="ECO:0007669"/>
    <property type="project" value="TreeGrafter"/>
</dbReference>
<feature type="domain" description="DNA polymerase III delta subunit-like C-terminal" evidence="8">
    <location>
        <begin position="187"/>
        <end position="300"/>
    </location>
</feature>
<keyword evidence="4" id="KW-0235">DNA replication</keyword>
<evidence type="ECO:0000256" key="4">
    <source>
        <dbReference type="ARBA" id="ARBA00022705"/>
    </source>
</evidence>
<reference evidence="10" key="1">
    <citation type="submission" date="2017-09" db="EMBL/GenBank/DDBJ databases">
        <title>Depth-based differentiation of microbial function through sediment-hosted aquifers and enrichment of novel symbionts in the deep terrestrial subsurface.</title>
        <authorList>
            <person name="Probst A.J."/>
            <person name="Ladd B."/>
            <person name="Jarett J.K."/>
            <person name="Geller-Mcgrath D.E."/>
            <person name="Sieber C.M.K."/>
            <person name="Emerson J.B."/>
            <person name="Anantharaman K."/>
            <person name="Thomas B.C."/>
            <person name="Malmstrom R."/>
            <person name="Stieglmeier M."/>
            <person name="Klingl A."/>
            <person name="Woyke T."/>
            <person name="Ryan C.M."/>
            <person name="Banfield J.F."/>
        </authorList>
    </citation>
    <scope>NUCLEOTIDE SEQUENCE [LARGE SCALE GENOMIC DNA]</scope>
</reference>
<comment type="caution">
    <text evidence="9">The sequence shown here is derived from an EMBL/GenBank/DDBJ whole genome shotgun (WGS) entry which is preliminary data.</text>
</comment>
<name>A0A2M8KWI3_9BACT</name>
<keyword evidence="3" id="KW-0548">Nucleotidyltransferase</keyword>
<evidence type="ECO:0000256" key="7">
    <source>
        <dbReference type="ARBA" id="ARBA00049244"/>
    </source>
</evidence>
<dbReference type="EMBL" id="PFEF01000008">
    <property type="protein sequence ID" value="PJE64233.1"/>
    <property type="molecule type" value="Genomic_DNA"/>
</dbReference>
<dbReference type="PANTHER" id="PTHR34388">
    <property type="entry name" value="DNA POLYMERASE III SUBUNIT DELTA"/>
    <property type="match status" value="1"/>
</dbReference>
<dbReference type="Proteomes" id="UP000229098">
    <property type="component" value="Unassembled WGS sequence"/>
</dbReference>
<keyword evidence="2" id="KW-0808">Transferase</keyword>
<evidence type="ECO:0000256" key="1">
    <source>
        <dbReference type="ARBA" id="ARBA00012417"/>
    </source>
</evidence>
<dbReference type="Gene3D" id="1.20.272.10">
    <property type="match status" value="1"/>
</dbReference>
<dbReference type="AlphaFoldDB" id="A0A2M8KWI3"/>
<gene>
    <name evidence="9" type="primary">holA</name>
    <name evidence="9" type="ORF">COU90_03995</name>
</gene>
<organism evidence="9 10">
    <name type="scientific">Candidatus Ryanbacteria bacterium CG10_big_fil_rev_8_21_14_0_10_43_42</name>
    <dbReference type="NCBI Taxonomy" id="1974864"/>
    <lineage>
        <taxon>Bacteria</taxon>
        <taxon>Candidatus Ryaniibacteriota</taxon>
    </lineage>
</organism>
<dbReference type="PANTHER" id="PTHR34388:SF1">
    <property type="entry name" value="DNA POLYMERASE III SUBUNIT DELTA"/>
    <property type="match status" value="1"/>
</dbReference>
<evidence type="ECO:0000256" key="5">
    <source>
        <dbReference type="ARBA" id="ARBA00022932"/>
    </source>
</evidence>
<protein>
    <recommendedName>
        <fullName evidence="1">DNA-directed DNA polymerase</fullName>
        <ecNumber evidence="1">2.7.7.7</ecNumber>
    </recommendedName>
</protein>
<evidence type="ECO:0000256" key="6">
    <source>
        <dbReference type="ARBA" id="ARBA00034754"/>
    </source>
</evidence>
<comment type="similarity">
    <text evidence="6">Belongs to the DNA polymerase HolA subunit family.</text>
</comment>
<dbReference type="SUPFAM" id="SSF48019">
    <property type="entry name" value="post-AAA+ oligomerization domain-like"/>
    <property type="match status" value="1"/>
</dbReference>
<dbReference type="Pfam" id="PF21694">
    <property type="entry name" value="DNA_pol3_delta_C"/>
    <property type="match status" value="1"/>
</dbReference>
<dbReference type="GO" id="GO:0003677">
    <property type="term" value="F:DNA binding"/>
    <property type="evidence" value="ECO:0007669"/>
    <property type="project" value="InterPro"/>
</dbReference>
<evidence type="ECO:0000256" key="2">
    <source>
        <dbReference type="ARBA" id="ARBA00022679"/>
    </source>
</evidence>
<evidence type="ECO:0000313" key="10">
    <source>
        <dbReference type="Proteomes" id="UP000229098"/>
    </source>
</evidence>
<dbReference type="InterPro" id="IPR048466">
    <property type="entry name" value="DNA_pol3_delta-like_C"/>
</dbReference>
<evidence type="ECO:0000313" key="9">
    <source>
        <dbReference type="EMBL" id="PJE64233.1"/>
    </source>
</evidence>
<dbReference type="Gene3D" id="3.40.50.300">
    <property type="entry name" value="P-loop containing nucleotide triphosphate hydrolases"/>
    <property type="match status" value="1"/>
</dbReference>
<comment type="catalytic activity">
    <reaction evidence="7">
        <text>DNA(n) + a 2'-deoxyribonucleoside 5'-triphosphate = DNA(n+1) + diphosphate</text>
        <dbReference type="Rhea" id="RHEA:22508"/>
        <dbReference type="Rhea" id="RHEA-COMP:17339"/>
        <dbReference type="Rhea" id="RHEA-COMP:17340"/>
        <dbReference type="ChEBI" id="CHEBI:33019"/>
        <dbReference type="ChEBI" id="CHEBI:61560"/>
        <dbReference type="ChEBI" id="CHEBI:173112"/>
        <dbReference type="EC" id="2.7.7.7"/>
    </reaction>
</comment>
<sequence length="307" mass="35111">MLYFFYGDDTYRSRKKLREIEDRFHALMGGKEASVRIEAASEEIAYMRRTIETPSLFRDKRLIIIEGSREASADIREYVEERVPAYAADEDVYVLWERGLGDSCKKFVSLVKQYATKTQEFSSSSSVGIRSFLESELQRRKRTLPADKKQELLAYAGGDSWRLVNSLDKVLLEGDGDTHERVSGQKESNIFLFTDAVGMRKKDQAFQLFHQFKEEGMAPDQILRALAWHVRVLAVVADLVAHGERESDIARQAKLHPFVVKKAIMQSKKFSLAELSNFYNRLSLLDTKTKENRGDISLGLLDVLLAL</sequence>
<dbReference type="InterPro" id="IPR027417">
    <property type="entry name" value="P-loop_NTPase"/>
</dbReference>
<keyword evidence="5" id="KW-0239">DNA-directed DNA polymerase</keyword>